<name>A0ACB0F8T1_RANTA</name>
<evidence type="ECO:0000313" key="1">
    <source>
        <dbReference type="EMBL" id="CAI9709286.1"/>
    </source>
</evidence>
<reference evidence="1" key="1">
    <citation type="submission" date="2023-05" db="EMBL/GenBank/DDBJ databases">
        <authorList>
            <consortium name="ELIXIR-Norway"/>
        </authorList>
    </citation>
    <scope>NUCLEOTIDE SEQUENCE</scope>
</reference>
<organism evidence="1 2">
    <name type="scientific">Rangifer tarandus platyrhynchus</name>
    <name type="common">Svalbard reindeer</name>
    <dbReference type="NCBI Taxonomy" id="3082113"/>
    <lineage>
        <taxon>Eukaryota</taxon>
        <taxon>Metazoa</taxon>
        <taxon>Chordata</taxon>
        <taxon>Craniata</taxon>
        <taxon>Vertebrata</taxon>
        <taxon>Euteleostomi</taxon>
        <taxon>Mammalia</taxon>
        <taxon>Eutheria</taxon>
        <taxon>Laurasiatheria</taxon>
        <taxon>Artiodactyla</taxon>
        <taxon>Ruminantia</taxon>
        <taxon>Pecora</taxon>
        <taxon>Cervidae</taxon>
        <taxon>Odocoileinae</taxon>
        <taxon>Rangifer</taxon>
    </lineage>
</organism>
<dbReference type="Proteomes" id="UP001162501">
    <property type="component" value="Chromosome 4"/>
</dbReference>
<accession>A0ACB0F8T1</accession>
<proteinExistence type="predicted"/>
<protein>
    <submittedName>
        <fullName evidence="1">Uncharacterized protein</fullName>
    </submittedName>
</protein>
<sequence length="313" mass="33408">MQPLLIYLRWGISADSEAPCYSNSLSDRVSSSSVTESRQKGKVDQPYLCALALCPGSPPRLGHRGALSGFRYAVLQLLIRYLLCTWCHQCARTDSSPQFTLPAFRLIRVLVLFICVSASVFEAPASPSLPSGESCVKQGATLPGPPELEQEAATAVSSPSLEKSCELADHRVTSILSLWFWGPEAVFPALLLGMKSCGSHTPTFNCIPEGDVHIQKDCLPAGCCPGEWHVPHAASRMWGEVGSSGGPQDQDRAQDQSSSWPHVLSTGRGSILVSLLTVGLRGSARRRLTLQVALLLSPNSASQAASSAAHLCG</sequence>
<gene>
    <name evidence="1" type="ORF">MRATA1EN3_LOCUS20499</name>
</gene>
<dbReference type="EMBL" id="OX596088">
    <property type="protein sequence ID" value="CAI9709286.1"/>
    <property type="molecule type" value="Genomic_DNA"/>
</dbReference>
<evidence type="ECO:0000313" key="2">
    <source>
        <dbReference type="Proteomes" id="UP001162501"/>
    </source>
</evidence>